<accession>A0AAX4NG96</accession>
<dbReference type="GeneID" id="95967662"/>
<dbReference type="KEGG" id="omr:OXIME_000927"/>
<organism evidence="1 2">
    <name type="scientific">Oxyplasma meridianum</name>
    <dbReference type="NCBI Taxonomy" id="3073602"/>
    <lineage>
        <taxon>Archaea</taxon>
        <taxon>Methanobacteriati</taxon>
        <taxon>Thermoplasmatota</taxon>
        <taxon>Thermoplasmata</taxon>
        <taxon>Thermoplasmatales</taxon>
        <taxon>Thermoplasmataceae</taxon>
        <taxon>Oxyplasma</taxon>
    </lineage>
</organism>
<evidence type="ECO:0000313" key="1">
    <source>
        <dbReference type="EMBL" id="WYY00358.1"/>
    </source>
</evidence>
<dbReference type="Proteomes" id="UP001451606">
    <property type="component" value="Chromosome"/>
</dbReference>
<reference evidence="1 2" key="1">
    <citation type="submission" date="2023-09" db="EMBL/GenBank/DDBJ databases">
        <authorList>
            <person name="Golyshina O.V."/>
            <person name="Lunev E.A."/>
            <person name="Bargiela R."/>
            <person name="Gaines M.C."/>
            <person name="Daum B."/>
            <person name="Bale N.J."/>
            <person name="Koenen M."/>
            <person name="Sinninghe Damst J.S."/>
            <person name="Yakimov M."/>
            <person name="Golyshin P.N."/>
        </authorList>
    </citation>
    <scope>NUCLEOTIDE SEQUENCE [LARGE SCALE GENOMIC DNA]</scope>
    <source>
        <strain evidence="1 2">M1</strain>
    </source>
</reference>
<proteinExistence type="predicted"/>
<dbReference type="RefSeq" id="WP_393970697.1">
    <property type="nucleotide sequence ID" value="NZ_CP133772.1"/>
</dbReference>
<name>A0AAX4NG96_9ARCH</name>
<evidence type="ECO:0008006" key="3">
    <source>
        <dbReference type="Google" id="ProtNLM"/>
    </source>
</evidence>
<dbReference type="EMBL" id="CP133772">
    <property type="protein sequence ID" value="WYY00358.1"/>
    <property type="molecule type" value="Genomic_DNA"/>
</dbReference>
<evidence type="ECO:0000313" key="2">
    <source>
        <dbReference type="Proteomes" id="UP001451606"/>
    </source>
</evidence>
<sequence length="75" mass="8800">MMKLRLDIPLTEISNLRQIIDLEVKDVVGRSHMDISNDSEFYHIDIESPDMTSFKAAVRSITRWLIIIKRIEEVN</sequence>
<gene>
    <name evidence="1" type="ORF">OXIME_000927</name>
</gene>
<dbReference type="AlphaFoldDB" id="A0AAX4NG96"/>
<protein>
    <recommendedName>
        <fullName evidence="3">Transcription factor Pcc1</fullName>
    </recommendedName>
</protein>
<dbReference type="Gene3D" id="3.30.310.50">
    <property type="entry name" value="Alpha-D-phosphohexomutase, C-terminal domain"/>
    <property type="match status" value="1"/>
</dbReference>
<keyword evidence="2" id="KW-1185">Reference proteome</keyword>